<dbReference type="CDD" id="cd10146">
    <property type="entry name" value="LabA_like_C"/>
    <property type="match status" value="1"/>
</dbReference>
<dbReference type="PANTHER" id="PTHR35811:SF1">
    <property type="entry name" value="HTH OST-TYPE DOMAIN-CONTAINING PROTEIN"/>
    <property type="match status" value="1"/>
</dbReference>
<feature type="region of interest" description="Disordered" evidence="1">
    <location>
        <begin position="200"/>
        <end position="227"/>
    </location>
</feature>
<dbReference type="Gene3D" id="3.40.50.1010">
    <property type="entry name" value="5'-nuclease"/>
    <property type="match status" value="1"/>
</dbReference>
<feature type="domain" description="HTH OST-type" evidence="2">
    <location>
        <begin position="230"/>
        <end position="308"/>
    </location>
</feature>
<sequence length="311" mass="33839">MELSDKKFAVLIDADNISHRKIKDILDEIANYGTPTIKRIYGDFTDPKFAAWKSVLLENSITPIQQYAYTTGKNATDSALIIDAMDILHKESVNGFCIVSSDSDYTRLASRIRESGREVLGFGEKKTPKPFIKSCDKFIYVEILGQSAPAPAPVSAPAQTAAAVPAAKAATPKKTAKKHQGRNAPETDMPEAAVAEHVAAEAAPAEPAAAEKKVAPAPDTAQPQPIIRPIDDDFKTLLANTIEDAADDSGWAFLGIVGGVLTKKMPDFDPRNYGYKKLSLLVKSLSKIVEIEERPSENGELKLVYVRNRTR</sequence>
<dbReference type="InterPro" id="IPR041966">
    <property type="entry name" value="LOTUS-like"/>
</dbReference>
<dbReference type="Gene3D" id="3.30.420.610">
    <property type="entry name" value="LOTUS domain-like"/>
    <property type="match status" value="1"/>
</dbReference>
<dbReference type="PROSITE" id="PS51644">
    <property type="entry name" value="HTH_OST"/>
    <property type="match status" value="1"/>
</dbReference>
<dbReference type="AlphaFoldDB" id="A0AAJ1CC97"/>
<dbReference type="GO" id="GO:0004540">
    <property type="term" value="F:RNA nuclease activity"/>
    <property type="evidence" value="ECO:0007669"/>
    <property type="project" value="InterPro"/>
</dbReference>
<dbReference type="Proteomes" id="UP001205035">
    <property type="component" value="Unassembled WGS sequence"/>
</dbReference>
<proteinExistence type="predicted"/>
<evidence type="ECO:0000313" key="4">
    <source>
        <dbReference type="Proteomes" id="UP001205035"/>
    </source>
</evidence>
<dbReference type="CDD" id="cd11297">
    <property type="entry name" value="PIN_LabA-like_N_1"/>
    <property type="match status" value="1"/>
</dbReference>
<dbReference type="InterPro" id="IPR021139">
    <property type="entry name" value="NYN"/>
</dbReference>
<accession>A0AAJ1CC97</accession>
<dbReference type="RefSeq" id="WP_022333754.1">
    <property type="nucleotide sequence ID" value="NZ_JADMQE010000006.1"/>
</dbReference>
<dbReference type="PANTHER" id="PTHR35811">
    <property type="entry name" value="SLR1870 PROTEIN"/>
    <property type="match status" value="1"/>
</dbReference>
<evidence type="ECO:0000313" key="3">
    <source>
        <dbReference type="EMBL" id="MCQ5081908.1"/>
    </source>
</evidence>
<dbReference type="Pfam" id="PF12872">
    <property type="entry name" value="OST-HTH"/>
    <property type="match status" value="1"/>
</dbReference>
<protein>
    <submittedName>
        <fullName evidence="3">NYN domain-containing protein</fullName>
    </submittedName>
</protein>
<dbReference type="InterPro" id="IPR025605">
    <property type="entry name" value="OST-HTH/LOTUS_dom"/>
</dbReference>
<evidence type="ECO:0000256" key="1">
    <source>
        <dbReference type="SAM" id="MobiDB-lite"/>
    </source>
</evidence>
<gene>
    <name evidence="3" type="ORF">NE651_03265</name>
</gene>
<dbReference type="EMBL" id="JANGBQ010000003">
    <property type="protein sequence ID" value="MCQ5081908.1"/>
    <property type="molecule type" value="Genomic_DNA"/>
</dbReference>
<feature type="region of interest" description="Disordered" evidence="1">
    <location>
        <begin position="165"/>
        <end position="188"/>
    </location>
</feature>
<evidence type="ECO:0000259" key="2">
    <source>
        <dbReference type="PROSITE" id="PS51644"/>
    </source>
</evidence>
<dbReference type="Pfam" id="PF01936">
    <property type="entry name" value="NYN"/>
    <property type="match status" value="1"/>
</dbReference>
<name>A0AAJ1CC97_9BACT</name>
<organism evidence="3 4">
    <name type="scientific">Alistipes onderdonkii</name>
    <dbReference type="NCBI Taxonomy" id="328813"/>
    <lineage>
        <taxon>Bacteria</taxon>
        <taxon>Pseudomonadati</taxon>
        <taxon>Bacteroidota</taxon>
        <taxon>Bacteroidia</taxon>
        <taxon>Bacteroidales</taxon>
        <taxon>Rikenellaceae</taxon>
        <taxon>Alistipes</taxon>
    </lineage>
</organism>
<reference evidence="3" key="1">
    <citation type="submission" date="2022-06" db="EMBL/GenBank/DDBJ databases">
        <title>Isolation of gut microbiota from human fecal samples.</title>
        <authorList>
            <person name="Pamer E.G."/>
            <person name="Barat B."/>
            <person name="Waligurski E."/>
            <person name="Medina S."/>
            <person name="Paddock L."/>
            <person name="Mostad J."/>
        </authorList>
    </citation>
    <scope>NUCLEOTIDE SEQUENCE</scope>
    <source>
        <strain evidence="3">DFI.6.22</strain>
    </source>
</reference>
<comment type="caution">
    <text evidence="3">The sequence shown here is derived from an EMBL/GenBank/DDBJ whole genome shotgun (WGS) entry which is preliminary data.</text>
</comment>